<dbReference type="GeneID" id="93607440"/>
<sequence>MFNMAKYRFQALPQQQQTWKYSWSLCSRSS</sequence>
<evidence type="ECO:0000313" key="1">
    <source>
        <dbReference type="EMBL" id="EIE75764.1"/>
    </source>
</evidence>
<reference evidence="1 2" key="1">
    <citation type="journal article" date="2009" name="PLoS Genet.">
        <title>Genomic analysis of the basal lineage fungus Rhizopus oryzae reveals a whole-genome duplication.</title>
        <authorList>
            <person name="Ma L.-J."/>
            <person name="Ibrahim A.S."/>
            <person name="Skory C."/>
            <person name="Grabherr M.G."/>
            <person name="Burger G."/>
            <person name="Butler M."/>
            <person name="Elias M."/>
            <person name="Idnurm A."/>
            <person name="Lang B.F."/>
            <person name="Sone T."/>
            <person name="Abe A."/>
            <person name="Calvo S.E."/>
            <person name="Corrochano L.M."/>
            <person name="Engels R."/>
            <person name="Fu J."/>
            <person name="Hansberg W."/>
            <person name="Kim J.-M."/>
            <person name="Kodira C.D."/>
            <person name="Koehrsen M.J."/>
            <person name="Liu B."/>
            <person name="Miranda-Saavedra D."/>
            <person name="O'Leary S."/>
            <person name="Ortiz-Castellanos L."/>
            <person name="Poulter R."/>
            <person name="Rodriguez-Romero J."/>
            <person name="Ruiz-Herrera J."/>
            <person name="Shen Y.-Q."/>
            <person name="Zeng Q."/>
            <person name="Galagan J."/>
            <person name="Birren B.W."/>
            <person name="Cuomo C.A."/>
            <person name="Wickes B.L."/>
        </authorList>
    </citation>
    <scope>NUCLEOTIDE SEQUENCE [LARGE SCALE GENOMIC DNA]</scope>
    <source>
        <strain evidence="2">RA 99-880 / ATCC MYA-4621 / FGSC 9543 / NRRL 43880</strain>
    </source>
</reference>
<dbReference type="Proteomes" id="UP000009138">
    <property type="component" value="Unassembled WGS sequence"/>
</dbReference>
<dbReference type="AlphaFoldDB" id="I1BHT4"/>
<proteinExistence type="predicted"/>
<protein>
    <submittedName>
        <fullName evidence="1">Uncharacterized protein</fullName>
    </submittedName>
</protein>
<name>I1BHT4_RHIO9</name>
<accession>I1BHT4</accession>
<organism evidence="1 2">
    <name type="scientific">Rhizopus delemar (strain RA 99-880 / ATCC MYA-4621 / FGSC 9543 / NRRL 43880)</name>
    <name type="common">Mucormycosis agent</name>
    <name type="synonym">Rhizopus arrhizus var. delemar</name>
    <dbReference type="NCBI Taxonomy" id="246409"/>
    <lineage>
        <taxon>Eukaryota</taxon>
        <taxon>Fungi</taxon>
        <taxon>Fungi incertae sedis</taxon>
        <taxon>Mucoromycota</taxon>
        <taxon>Mucoromycotina</taxon>
        <taxon>Mucoromycetes</taxon>
        <taxon>Mucorales</taxon>
        <taxon>Mucorineae</taxon>
        <taxon>Rhizopodaceae</taxon>
        <taxon>Rhizopus</taxon>
    </lineage>
</organism>
<evidence type="ECO:0000313" key="2">
    <source>
        <dbReference type="Proteomes" id="UP000009138"/>
    </source>
</evidence>
<gene>
    <name evidence="1" type="ORF">RO3G_00468</name>
</gene>
<dbReference type="InParanoid" id="I1BHT4"/>
<dbReference type="RefSeq" id="XP_067511160.1">
    <property type="nucleotide sequence ID" value="XM_067655059.1"/>
</dbReference>
<dbReference type="EMBL" id="CH476732">
    <property type="protein sequence ID" value="EIE75764.1"/>
    <property type="molecule type" value="Genomic_DNA"/>
</dbReference>
<keyword evidence="2" id="KW-1185">Reference proteome</keyword>
<dbReference type="VEuPathDB" id="FungiDB:RO3G_00468"/>